<protein>
    <submittedName>
        <fullName evidence="4">DUF1343 domain-containing protein</fullName>
    </submittedName>
</protein>
<gene>
    <name evidence="4" type="ORF">C1T31_05090</name>
</gene>
<dbReference type="PIRSF" id="PIRSF016719">
    <property type="entry name" value="UCP016719"/>
    <property type="match status" value="1"/>
</dbReference>
<dbReference type="OrthoDB" id="9801061at2"/>
<dbReference type="InterPro" id="IPR048502">
    <property type="entry name" value="NamZ_N"/>
</dbReference>
<evidence type="ECO:0000313" key="5">
    <source>
        <dbReference type="Proteomes" id="UP000236641"/>
    </source>
</evidence>
<dbReference type="Pfam" id="PF20732">
    <property type="entry name" value="NamZ_C"/>
    <property type="match status" value="1"/>
</dbReference>
<evidence type="ECO:0000313" key="4">
    <source>
        <dbReference type="EMBL" id="PNQ73712.1"/>
    </source>
</evidence>
<dbReference type="PANTHER" id="PTHR42915">
    <property type="entry name" value="HYPOTHETICAL 460 KDA PROTEIN IN FEUA-SIGW INTERGENIC REGION [PRECURSOR]"/>
    <property type="match status" value="1"/>
</dbReference>
<feature type="signal peptide" evidence="1">
    <location>
        <begin position="1"/>
        <end position="32"/>
    </location>
</feature>
<feature type="domain" description="Peptidoglycan beta-N-acetylmuramidase NamZ N-terminal" evidence="2">
    <location>
        <begin position="70"/>
        <end position="271"/>
    </location>
</feature>
<keyword evidence="1" id="KW-0732">Signal</keyword>
<dbReference type="Gene3D" id="3.90.1150.140">
    <property type="match status" value="1"/>
</dbReference>
<dbReference type="GO" id="GO:0033922">
    <property type="term" value="F:peptidoglycan beta-N-acetylmuramidase activity"/>
    <property type="evidence" value="ECO:0007669"/>
    <property type="project" value="InterPro"/>
</dbReference>
<dbReference type="RefSeq" id="WP_103051409.1">
    <property type="nucleotide sequence ID" value="NZ_POWF01000002.1"/>
</dbReference>
<feature type="domain" description="Peptidoglycan beta-N-acetylmuramidase NamZ C-terminal" evidence="3">
    <location>
        <begin position="277"/>
        <end position="414"/>
    </location>
</feature>
<dbReference type="PANTHER" id="PTHR42915:SF1">
    <property type="entry name" value="PEPTIDOGLYCAN BETA-N-ACETYLMURAMIDASE NAMZ"/>
    <property type="match status" value="1"/>
</dbReference>
<reference evidence="4 5" key="1">
    <citation type="submission" date="2018-01" db="EMBL/GenBank/DDBJ databases">
        <title>The draft genome of Hanstruepera neustonica JCM19743.</title>
        <authorList>
            <person name="He R.-H."/>
            <person name="Du Z.-J."/>
        </authorList>
    </citation>
    <scope>NUCLEOTIDE SEQUENCE [LARGE SCALE GENOMIC DNA]</scope>
    <source>
        <strain evidence="4 5">JCM19743</strain>
    </source>
</reference>
<name>A0A2K1E094_9FLAO</name>
<organism evidence="4 5">
    <name type="scientific">Hanstruepera neustonica</name>
    <dbReference type="NCBI Taxonomy" id="1445657"/>
    <lineage>
        <taxon>Bacteria</taxon>
        <taxon>Pseudomonadati</taxon>
        <taxon>Bacteroidota</taxon>
        <taxon>Flavobacteriia</taxon>
        <taxon>Flavobacteriales</taxon>
        <taxon>Flavobacteriaceae</taxon>
        <taxon>Hanstruepera</taxon>
    </lineage>
</organism>
<evidence type="ECO:0000259" key="2">
    <source>
        <dbReference type="Pfam" id="PF07075"/>
    </source>
</evidence>
<dbReference type="EMBL" id="POWF01000002">
    <property type="protein sequence ID" value="PNQ73712.1"/>
    <property type="molecule type" value="Genomic_DNA"/>
</dbReference>
<accession>A0A2K1E094</accession>
<comment type="caution">
    <text evidence="4">The sequence shown here is derived from an EMBL/GenBank/DDBJ whole genome shotgun (WGS) entry which is preliminary data.</text>
</comment>
<dbReference type="Proteomes" id="UP000236641">
    <property type="component" value="Unassembled WGS sequence"/>
</dbReference>
<dbReference type="Gene3D" id="3.40.50.12170">
    <property type="entry name" value="Uncharacterised protein PF07075, DUF1343"/>
    <property type="match status" value="1"/>
</dbReference>
<feature type="chain" id="PRO_5014383266" evidence="1">
    <location>
        <begin position="33"/>
        <end position="415"/>
    </location>
</feature>
<dbReference type="AlphaFoldDB" id="A0A2K1E094"/>
<dbReference type="Pfam" id="PF07075">
    <property type="entry name" value="NamZ_N"/>
    <property type="match status" value="1"/>
</dbReference>
<sequence length="415" mass="46618">MAQLSFYKIKNTVLLFVLALISCGNFSQTEQAASKKPFEENPKEIPQNLEIIVGANLTEQYLSVLNGKQVGIVANQTSVIFKETGFTHLVDSLVSLNVDVVKVFAPEHGFRGTADAGELVKDGIDTKTGLPIISLYGKNKKPSKEQLADIDLVIFDIQDVGARFYTYISTLHYVMEACAEQRIPLLILDRPNPNGHYIDGPILEPEHQSFVGMHPVPVVHGMTIGEYAQMINGEKWLKNNVICDLKIISCENYTHESSYSLPIKPSPNLPNDAAINLYPSLCFFEGTNVNAGRGTDKQFQVFGSPYLNNQIFKFQYTPESNDGAKYPKHEGKVCYGMDLSDTKKLDRLDLSYLIQAFKNTANQNQFFIDFFTKLAGTKKLQQQIENGLTEEAIKASWVEGLKDYRNMRKPYLLYD</sequence>
<proteinExistence type="predicted"/>
<dbReference type="InterPro" id="IPR048503">
    <property type="entry name" value="NamZ_C"/>
</dbReference>
<keyword evidence="5" id="KW-1185">Reference proteome</keyword>
<evidence type="ECO:0000259" key="3">
    <source>
        <dbReference type="Pfam" id="PF20732"/>
    </source>
</evidence>
<dbReference type="InterPro" id="IPR008302">
    <property type="entry name" value="NamZ"/>
</dbReference>
<evidence type="ECO:0000256" key="1">
    <source>
        <dbReference type="SAM" id="SignalP"/>
    </source>
</evidence>